<gene>
    <name evidence="1" type="ORF">FHS34_007681</name>
</gene>
<name>A0A7W9Q3J7_9ACTN</name>
<dbReference type="RefSeq" id="WP_184974299.1">
    <property type="nucleotide sequence ID" value="NZ_BAAAWF010000091.1"/>
</dbReference>
<proteinExistence type="predicted"/>
<sequence length="72" mass="7590">MSRIVGQPGEPATLSRGLYKPWTEMDAAAASTALSAALKPFKVSIRQLTIRDCCGGAKGLHYADLPAVEDGE</sequence>
<comment type="caution">
    <text evidence="1">The sequence shown here is derived from an EMBL/GenBank/DDBJ whole genome shotgun (WGS) entry which is preliminary data.</text>
</comment>
<dbReference type="EMBL" id="JACHJK010000022">
    <property type="protein sequence ID" value="MBB5932172.1"/>
    <property type="molecule type" value="Genomic_DNA"/>
</dbReference>
<accession>A0A7W9Q3J7</accession>
<keyword evidence="2" id="KW-1185">Reference proteome</keyword>
<evidence type="ECO:0000313" key="1">
    <source>
        <dbReference type="EMBL" id="MBB5932172.1"/>
    </source>
</evidence>
<dbReference type="Proteomes" id="UP000585836">
    <property type="component" value="Unassembled WGS sequence"/>
</dbReference>
<reference evidence="1 2" key="1">
    <citation type="submission" date="2020-08" db="EMBL/GenBank/DDBJ databases">
        <title>Genomic Encyclopedia of Type Strains, Phase III (KMG-III): the genomes of soil and plant-associated and newly described type strains.</title>
        <authorList>
            <person name="Whitman W."/>
        </authorList>
    </citation>
    <scope>NUCLEOTIDE SEQUENCE [LARGE SCALE GENOMIC DNA]</scope>
    <source>
        <strain evidence="1 2">CECT 3313</strain>
    </source>
</reference>
<organism evidence="1 2">
    <name type="scientific">Streptomyces echinatus</name>
    <dbReference type="NCBI Taxonomy" id="67293"/>
    <lineage>
        <taxon>Bacteria</taxon>
        <taxon>Bacillati</taxon>
        <taxon>Actinomycetota</taxon>
        <taxon>Actinomycetes</taxon>
        <taxon>Kitasatosporales</taxon>
        <taxon>Streptomycetaceae</taxon>
        <taxon>Streptomyces</taxon>
    </lineage>
</organism>
<evidence type="ECO:0000313" key="2">
    <source>
        <dbReference type="Proteomes" id="UP000585836"/>
    </source>
</evidence>
<protein>
    <submittedName>
        <fullName evidence="1">Uncharacterized protein</fullName>
    </submittedName>
</protein>
<dbReference type="AlphaFoldDB" id="A0A7W9Q3J7"/>